<evidence type="ECO:0000256" key="1">
    <source>
        <dbReference type="ARBA" id="ARBA00022729"/>
    </source>
</evidence>
<dbReference type="PIRSF" id="PIRSF019271">
    <property type="entry name" value="Acid_Ptase_C"/>
    <property type="match status" value="1"/>
</dbReference>
<dbReference type="PANTHER" id="PTHR31284:SF10">
    <property type="entry name" value="ACID PHOSPHATASE-LIKE PROTEIN"/>
    <property type="match status" value="1"/>
</dbReference>
<dbReference type="InterPro" id="IPR023214">
    <property type="entry name" value="HAD_sf"/>
</dbReference>
<dbReference type="PANTHER" id="PTHR31284">
    <property type="entry name" value="ACID PHOSPHATASE-LIKE PROTEIN"/>
    <property type="match status" value="1"/>
</dbReference>
<dbReference type="GO" id="GO:0009279">
    <property type="term" value="C:cell outer membrane"/>
    <property type="evidence" value="ECO:0007669"/>
    <property type="project" value="InterPro"/>
</dbReference>
<dbReference type="Pfam" id="PF03767">
    <property type="entry name" value="Acid_phosphat_B"/>
    <property type="match status" value="1"/>
</dbReference>
<accession>A0A0S2I083</accession>
<protein>
    <submittedName>
        <fullName evidence="2">Outer membrane protein P4</fullName>
    </submittedName>
</protein>
<dbReference type="InterPro" id="IPR006423">
    <property type="entry name" value="Lipo_e_P4"/>
</dbReference>
<dbReference type="OrthoDB" id="395856at2"/>
<proteinExistence type="predicted"/>
<dbReference type="Proteomes" id="UP000064893">
    <property type="component" value="Chromosome"/>
</dbReference>
<dbReference type="CDD" id="cd07534">
    <property type="entry name" value="HAD_CAP"/>
    <property type="match status" value="1"/>
</dbReference>
<dbReference type="STRING" id="1307839.L21SP5_02054"/>
<dbReference type="PATRIC" id="fig|1307839.3.peg.2168"/>
<keyword evidence="1" id="KW-0732">Signal</keyword>
<name>A0A0S2I083_9BACT</name>
<dbReference type="NCBIfam" id="TIGR01533">
    <property type="entry name" value="lipo_e_P4"/>
    <property type="match status" value="1"/>
</dbReference>
<gene>
    <name evidence="2" type="primary">hel</name>
    <name evidence="2" type="ORF">L21SP5_02054</name>
</gene>
<dbReference type="SUPFAM" id="SSF56784">
    <property type="entry name" value="HAD-like"/>
    <property type="match status" value="1"/>
</dbReference>
<dbReference type="InterPro" id="IPR005519">
    <property type="entry name" value="Acid_phosphat_B-like"/>
</dbReference>
<keyword evidence="3" id="KW-1185">Reference proteome</keyword>
<sequence length="261" mass="30027">MKIFSLMALAAILTMQGCETKSSKDSEAQNQQSTHMLLSTAWYQKAAERKALYYQAFNIAKLRVDEILKNKGEKNSAVVLDIDETVLDNSPYQGWCIENDSTFSSISWDRWVQQGSAAALNGALDFTTYAKQNGMEVIYISNRHVSQMDATLKNLKEEGFPNASREFVFLKDTTSDKQYRRAKVEEKYSIDLLIGDNLGDFDHLYDKRKNQNAHKVLENQKTLFGNKFIVLPNPMYGKWERPYQKMDGNYVENLIKHLESF</sequence>
<dbReference type="KEGG" id="blq:L21SP5_02054"/>
<dbReference type="AlphaFoldDB" id="A0A0S2I083"/>
<reference evidence="2 3" key="1">
    <citation type="submission" date="2015-11" db="EMBL/GenBank/DDBJ databases">
        <title>Description and complete genome sequence of a novel strain predominating in hypersaline microbial mats and representing a new family of the Bacteriodetes phylum.</title>
        <authorList>
            <person name="Spring S."/>
            <person name="Bunk B."/>
            <person name="Sproer C."/>
            <person name="Klenk H.-P."/>
        </authorList>
    </citation>
    <scope>NUCLEOTIDE SEQUENCE [LARGE SCALE GENOMIC DNA]</scope>
    <source>
        <strain evidence="2 3">L21-Spi-D4</strain>
    </source>
</reference>
<dbReference type="SFLD" id="SFLDS00003">
    <property type="entry name" value="Haloacid_Dehalogenase"/>
    <property type="match status" value="1"/>
</dbReference>
<evidence type="ECO:0000313" key="2">
    <source>
        <dbReference type="EMBL" id="ALO15691.1"/>
    </source>
</evidence>
<evidence type="ECO:0000313" key="3">
    <source>
        <dbReference type="Proteomes" id="UP000064893"/>
    </source>
</evidence>
<dbReference type="RefSeq" id="WP_057953125.1">
    <property type="nucleotide sequence ID" value="NZ_CP013118.1"/>
</dbReference>
<dbReference type="PROSITE" id="PS51257">
    <property type="entry name" value="PROKAR_LIPOPROTEIN"/>
    <property type="match status" value="1"/>
</dbReference>
<dbReference type="SFLD" id="SFLDG01125">
    <property type="entry name" value="C1.1:_Acid_Phosphatase_Like"/>
    <property type="match status" value="1"/>
</dbReference>
<dbReference type="EMBL" id="CP013118">
    <property type="protein sequence ID" value="ALO15691.1"/>
    <property type="molecule type" value="Genomic_DNA"/>
</dbReference>
<organism evidence="2 3">
    <name type="scientific">Salinivirga cyanobacteriivorans</name>
    <dbReference type="NCBI Taxonomy" id="1307839"/>
    <lineage>
        <taxon>Bacteria</taxon>
        <taxon>Pseudomonadati</taxon>
        <taxon>Bacteroidota</taxon>
        <taxon>Bacteroidia</taxon>
        <taxon>Bacteroidales</taxon>
        <taxon>Salinivirgaceae</taxon>
        <taxon>Salinivirga</taxon>
    </lineage>
</organism>
<dbReference type="Gene3D" id="3.40.50.1000">
    <property type="entry name" value="HAD superfamily/HAD-like"/>
    <property type="match status" value="1"/>
</dbReference>
<dbReference type="InterPro" id="IPR036412">
    <property type="entry name" value="HAD-like_sf"/>
</dbReference>